<reference evidence="3" key="1">
    <citation type="submission" date="2008-07" db="EMBL/GenBank/DDBJ databases">
        <title>Annotation of Ajellomyces capsulatus strain H88.</title>
        <authorList>
            <person name="Champion M."/>
            <person name="Cuomo C."/>
            <person name="Ma L.-J."/>
            <person name="Henn M.R."/>
            <person name="Sil A."/>
            <person name="Goldman B."/>
            <person name="Young S.K."/>
            <person name="Kodira C.D."/>
            <person name="Zeng Q."/>
            <person name="Koehrsen M."/>
            <person name="Alvarado L."/>
            <person name="Berlin A."/>
            <person name="Borenstein D."/>
            <person name="Chen Z."/>
            <person name="Engels R."/>
            <person name="Freedman E."/>
            <person name="Gellesch M."/>
            <person name="Goldberg J."/>
            <person name="Griggs A."/>
            <person name="Gujja S."/>
            <person name="Heiman D."/>
            <person name="Hepburn T."/>
            <person name="Howarth C."/>
            <person name="Jen D."/>
            <person name="Larson L."/>
            <person name="Lewis B."/>
            <person name="Mehta T."/>
            <person name="Park D."/>
            <person name="Pearson M."/>
            <person name="Roberts A."/>
            <person name="Saif S."/>
            <person name="Shea T."/>
            <person name="Shenoy N."/>
            <person name="Sisk P."/>
            <person name="Stolte C."/>
            <person name="Sykes S."/>
            <person name="Walk T."/>
            <person name="White J."/>
            <person name="Yandava C."/>
            <person name="Klein B."/>
            <person name="McEwen J.G."/>
            <person name="Puccia R."/>
            <person name="Goldman G.H."/>
            <person name="Felipe M.S."/>
            <person name="Nino-Vega G."/>
            <person name="San-Blas G."/>
            <person name="Taylor J."/>
            <person name="Mendoza L."/>
            <person name="Galagan J."/>
            <person name="Nusbaum C."/>
            <person name="Birren B."/>
        </authorList>
    </citation>
    <scope>NUCLEOTIDE SEQUENCE [LARGE SCALE GENOMIC DNA]</scope>
    <source>
        <strain evidence="3">H88</strain>
    </source>
</reference>
<dbReference type="EMBL" id="DS990638">
    <property type="protein sequence ID" value="EGC44079.1"/>
    <property type="molecule type" value="Genomic_DNA"/>
</dbReference>
<feature type="region of interest" description="Disordered" evidence="1">
    <location>
        <begin position="156"/>
        <end position="191"/>
    </location>
</feature>
<dbReference type="AlphaFoldDB" id="F0UF67"/>
<protein>
    <submittedName>
        <fullName evidence="2">Endoglucanase</fullName>
    </submittedName>
</protein>
<evidence type="ECO:0000313" key="3">
    <source>
        <dbReference type="Proteomes" id="UP000008142"/>
    </source>
</evidence>
<dbReference type="OrthoDB" id="2342176at2759"/>
<evidence type="ECO:0000256" key="1">
    <source>
        <dbReference type="SAM" id="MobiDB-lite"/>
    </source>
</evidence>
<accession>F0UF67</accession>
<dbReference type="Gene3D" id="2.70.50.70">
    <property type="match status" value="1"/>
</dbReference>
<dbReference type="HOGENOM" id="CLU_032571_2_0_1"/>
<organism evidence="3">
    <name type="scientific">Ajellomyces capsulatus (strain H88)</name>
    <name type="common">Darling's disease fungus</name>
    <name type="synonym">Histoplasma capsulatum</name>
    <dbReference type="NCBI Taxonomy" id="544711"/>
    <lineage>
        <taxon>Eukaryota</taxon>
        <taxon>Fungi</taxon>
        <taxon>Dikarya</taxon>
        <taxon>Ascomycota</taxon>
        <taxon>Pezizomycotina</taxon>
        <taxon>Eurotiomycetes</taxon>
        <taxon>Eurotiomycetidae</taxon>
        <taxon>Onygenales</taxon>
        <taxon>Ajellomycetaceae</taxon>
        <taxon>Histoplasma</taxon>
    </lineage>
</organism>
<evidence type="ECO:0000313" key="2">
    <source>
        <dbReference type="EMBL" id="EGC44079.1"/>
    </source>
</evidence>
<gene>
    <name evidence="2" type="ORF">HCEG_03294</name>
</gene>
<dbReference type="Proteomes" id="UP000008142">
    <property type="component" value="Unassembled WGS sequence"/>
</dbReference>
<dbReference type="PANTHER" id="PTHR36182">
    <property type="entry name" value="PROTEIN, PUTATIVE (AFU_ORTHOLOGUE AFUA_6G10930)-RELATED"/>
    <property type="match status" value="1"/>
</dbReference>
<dbReference type="PANTHER" id="PTHR36182:SF1">
    <property type="entry name" value="PROTEIN, PUTATIVE (AFU_ORTHOLOGUE AFUA_6G10930)-RELATED"/>
    <property type="match status" value="1"/>
</dbReference>
<sequence>MGLYHPPPFAAANNPHLTNAPDSYLDYPYNCCGRTTPFPCKGYLSHLSTPQGQSVASWAAGSQQNFSLTGTGNHYGGSCQVGFSVDKGATWKVVKSFEGNCPYRNGGTDPGKQTFEFTVPRDTPVGVQVFAWTWINREREFNMLCAAVEITGAEKKGGGQDFVSRSDSGHRNGRHRRDWGLSQGHQYSQRDTGSCTCTCGGGSSSDTSSNGASATTTPPAVPFNDRPSFLFANIDNGCQTPMTNFEVKYPNPGPDVVQGDGDGQCTVHTQTYSVDHTNITQNKMDALNQYSFNVNILELQVLRFATHLDNLSMNNGYFTPAGMMISCTEMIGVLVEDLVENDIYDTSTEAVKCGSRPGSDHHLTSYFPYALLTCLHTTINGHTSGQKWTHSSMS</sequence>
<dbReference type="VEuPathDB" id="FungiDB:I7I53_02566"/>
<name>F0UF67_AJEC8</name>
<proteinExistence type="predicted"/>